<organism evidence="1 2">
    <name type="scientific">Sporosarcina psychrophila</name>
    <name type="common">Bacillus psychrophilus</name>
    <dbReference type="NCBI Taxonomy" id="1476"/>
    <lineage>
        <taxon>Bacteria</taxon>
        <taxon>Bacillati</taxon>
        <taxon>Bacillota</taxon>
        <taxon>Bacilli</taxon>
        <taxon>Bacillales</taxon>
        <taxon>Caryophanaceae</taxon>
        <taxon>Sporosarcina</taxon>
    </lineage>
</organism>
<gene>
    <name evidence="1" type="ORF">ABIC55_002936</name>
</gene>
<reference evidence="1 2" key="1">
    <citation type="submission" date="2024-06" db="EMBL/GenBank/DDBJ databases">
        <title>Sorghum-associated microbial communities from plants grown in Nebraska, USA.</title>
        <authorList>
            <person name="Schachtman D."/>
        </authorList>
    </citation>
    <scope>NUCLEOTIDE SEQUENCE [LARGE SCALE GENOMIC DNA]</scope>
    <source>
        <strain evidence="1 2">1288</strain>
    </source>
</reference>
<dbReference type="Proteomes" id="UP001549104">
    <property type="component" value="Unassembled WGS sequence"/>
</dbReference>
<protein>
    <recommendedName>
        <fullName evidence="3">Phage portal protein</fullName>
    </recommendedName>
</protein>
<proteinExistence type="predicted"/>
<dbReference type="RefSeq" id="WP_354313574.1">
    <property type="nucleotide sequence ID" value="NZ_JBEPME010000004.1"/>
</dbReference>
<evidence type="ECO:0008006" key="3">
    <source>
        <dbReference type="Google" id="ProtNLM"/>
    </source>
</evidence>
<evidence type="ECO:0000313" key="1">
    <source>
        <dbReference type="EMBL" id="MET3657839.1"/>
    </source>
</evidence>
<sequence length="118" mass="13052">MNIRNIMAKATAAVEFMYDKTATIERSEDYVKPGGADGTRWVTVHADIPCRLSSSTLNNAVQGDAIVIQYDVKLFLSSDFKVLAGDVVTVDGMKYESAKEPFVYVSHQEVLLLRKGYA</sequence>
<evidence type="ECO:0000313" key="2">
    <source>
        <dbReference type="Proteomes" id="UP001549104"/>
    </source>
</evidence>
<dbReference type="EMBL" id="JBEPME010000004">
    <property type="protein sequence ID" value="MET3657839.1"/>
    <property type="molecule type" value="Genomic_DNA"/>
</dbReference>
<name>A0ABV2K9S8_SPOPS</name>
<keyword evidence="2" id="KW-1185">Reference proteome</keyword>
<dbReference type="Gene3D" id="2.40.10.370">
    <property type="entry name" value="Protein of unknown function DUF3599"/>
    <property type="match status" value="1"/>
</dbReference>
<comment type="caution">
    <text evidence="1">The sequence shown here is derived from an EMBL/GenBank/DDBJ whole genome shotgun (WGS) entry which is preliminary data.</text>
</comment>
<dbReference type="InterPro" id="IPR038667">
    <property type="entry name" value="XkdH-like_sf"/>
</dbReference>
<accession>A0ABV2K9S8</accession>